<evidence type="ECO:0000313" key="1">
    <source>
        <dbReference type="EMBL" id="MEK8028997.1"/>
    </source>
</evidence>
<reference evidence="1 2" key="1">
    <citation type="submission" date="2024-04" db="EMBL/GenBank/DDBJ databases">
        <title>Novel species of the genus Ideonella isolated from streams.</title>
        <authorList>
            <person name="Lu H."/>
        </authorList>
    </citation>
    <scope>NUCLEOTIDE SEQUENCE [LARGE SCALE GENOMIC DNA]</scope>
    <source>
        <strain evidence="1 2">BYS139W</strain>
    </source>
</reference>
<organism evidence="1 2">
    <name type="scientific">Pseudaquabacterium rugosum</name>
    <dbReference type="NCBI Taxonomy" id="2984194"/>
    <lineage>
        <taxon>Bacteria</taxon>
        <taxon>Pseudomonadati</taxon>
        <taxon>Pseudomonadota</taxon>
        <taxon>Betaproteobacteria</taxon>
        <taxon>Burkholderiales</taxon>
        <taxon>Sphaerotilaceae</taxon>
        <taxon>Pseudaquabacterium</taxon>
    </lineage>
</organism>
<evidence type="ECO:0000313" key="2">
    <source>
        <dbReference type="Proteomes" id="UP001368500"/>
    </source>
</evidence>
<dbReference type="Proteomes" id="UP001368500">
    <property type="component" value="Unassembled WGS sequence"/>
</dbReference>
<gene>
    <name evidence="1" type="ORF">AACH11_23820</name>
</gene>
<protein>
    <submittedName>
        <fullName evidence="1">Uncharacterized protein</fullName>
    </submittedName>
</protein>
<dbReference type="RefSeq" id="WP_341376785.1">
    <property type="nucleotide sequence ID" value="NZ_JBBUTF010000036.1"/>
</dbReference>
<dbReference type="EMBL" id="JBBUTF010000036">
    <property type="protein sequence ID" value="MEK8028997.1"/>
    <property type="molecule type" value="Genomic_DNA"/>
</dbReference>
<proteinExistence type="predicted"/>
<accession>A0ABU9BJD8</accession>
<sequence>MMELQQVASRLNLHQLTGSFAFHHCRTVVMKHHELIQAFWSSPAAAAGQLRLIHVPTGYALLIPPKAAAERMFATSCLFAKVQPFTHEFHQIVFDCGGSDMPVDVRVALSDPLLPGLHVMQLWAPEGLLGSIITDTVGTA</sequence>
<keyword evidence="2" id="KW-1185">Reference proteome</keyword>
<name>A0ABU9BJD8_9BURK</name>
<comment type="caution">
    <text evidence="1">The sequence shown here is derived from an EMBL/GenBank/DDBJ whole genome shotgun (WGS) entry which is preliminary data.</text>
</comment>